<dbReference type="PANTHER" id="PTHR30154:SF53">
    <property type="entry name" value="HTH-TYPE TRANSCRIPTIONAL REGULATOR LRPC"/>
    <property type="match status" value="1"/>
</dbReference>
<dbReference type="SUPFAM" id="SSF54909">
    <property type="entry name" value="Dimeric alpha+beta barrel"/>
    <property type="match status" value="1"/>
</dbReference>
<dbReference type="Pfam" id="PF13404">
    <property type="entry name" value="HTH_AsnC-type"/>
    <property type="match status" value="1"/>
</dbReference>
<dbReference type="Pfam" id="PF01037">
    <property type="entry name" value="AsnC_trans_reg"/>
    <property type="match status" value="1"/>
</dbReference>
<dbReference type="PRINTS" id="PR00033">
    <property type="entry name" value="HTHASNC"/>
</dbReference>
<dbReference type="GO" id="GO:0043200">
    <property type="term" value="P:response to amino acid"/>
    <property type="evidence" value="ECO:0007669"/>
    <property type="project" value="TreeGrafter"/>
</dbReference>
<dbReference type="InterPro" id="IPR036388">
    <property type="entry name" value="WH-like_DNA-bd_sf"/>
</dbReference>
<dbReference type="OrthoDB" id="166264at2"/>
<gene>
    <name evidence="5" type="ORF">EV645_0322</name>
</gene>
<keyword evidence="3" id="KW-0804">Transcription</keyword>
<dbReference type="Gene3D" id="3.30.70.920">
    <property type="match status" value="1"/>
</dbReference>
<protein>
    <submittedName>
        <fullName evidence="5">AsnC family transcriptional regulator</fullName>
    </submittedName>
</protein>
<dbReference type="PANTHER" id="PTHR30154">
    <property type="entry name" value="LEUCINE-RESPONSIVE REGULATORY PROTEIN"/>
    <property type="match status" value="1"/>
</dbReference>
<evidence type="ECO:0000259" key="4">
    <source>
        <dbReference type="PROSITE" id="PS50956"/>
    </source>
</evidence>
<dbReference type="AlphaFoldDB" id="A0A4Q7XKL7"/>
<feature type="domain" description="HTH asnC-type" evidence="4">
    <location>
        <begin position="1"/>
        <end position="62"/>
    </location>
</feature>
<dbReference type="RefSeq" id="WP_130438944.1">
    <property type="nucleotide sequence ID" value="NZ_SHKR01000002.1"/>
</dbReference>
<dbReference type="InterPro" id="IPR011008">
    <property type="entry name" value="Dimeric_a/b-barrel"/>
</dbReference>
<proteinExistence type="predicted"/>
<evidence type="ECO:0000313" key="6">
    <source>
        <dbReference type="Proteomes" id="UP000292027"/>
    </source>
</evidence>
<dbReference type="InterPro" id="IPR000485">
    <property type="entry name" value="AsnC-type_HTH_dom"/>
</dbReference>
<dbReference type="InterPro" id="IPR019887">
    <property type="entry name" value="Tscrpt_reg_AsnC/Lrp_C"/>
</dbReference>
<dbReference type="InterPro" id="IPR019888">
    <property type="entry name" value="Tscrpt_reg_AsnC-like"/>
</dbReference>
<dbReference type="PROSITE" id="PS50956">
    <property type="entry name" value="HTH_ASNC_2"/>
    <property type="match status" value="1"/>
</dbReference>
<keyword evidence="2" id="KW-0238">DNA-binding</keyword>
<evidence type="ECO:0000256" key="2">
    <source>
        <dbReference type="ARBA" id="ARBA00023125"/>
    </source>
</evidence>
<evidence type="ECO:0000256" key="3">
    <source>
        <dbReference type="ARBA" id="ARBA00023163"/>
    </source>
</evidence>
<organism evidence="5 6">
    <name type="scientific">Kribbella rubisoli</name>
    <dbReference type="NCBI Taxonomy" id="3075929"/>
    <lineage>
        <taxon>Bacteria</taxon>
        <taxon>Bacillati</taxon>
        <taxon>Actinomycetota</taxon>
        <taxon>Actinomycetes</taxon>
        <taxon>Propionibacteriales</taxon>
        <taxon>Kribbellaceae</taxon>
        <taxon>Kribbella</taxon>
    </lineage>
</organism>
<accession>A0A4Q7XKL7</accession>
<dbReference type="PROSITE" id="PS00519">
    <property type="entry name" value="HTH_ASNC_1"/>
    <property type="match status" value="1"/>
</dbReference>
<dbReference type="SMART" id="SM00344">
    <property type="entry name" value="HTH_ASNC"/>
    <property type="match status" value="1"/>
</dbReference>
<keyword evidence="1" id="KW-0805">Transcription regulation</keyword>
<reference evidence="5 6" key="1">
    <citation type="journal article" date="2015" name="Stand. Genomic Sci.">
        <title>Genomic Encyclopedia of Bacterial and Archaeal Type Strains, Phase III: the genomes of soil and plant-associated and newly described type strains.</title>
        <authorList>
            <person name="Whitman W.B."/>
            <person name="Woyke T."/>
            <person name="Klenk H.P."/>
            <person name="Zhou Y."/>
            <person name="Lilburn T.G."/>
            <person name="Beck B.J."/>
            <person name="De Vos P."/>
            <person name="Vandamme P."/>
            <person name="Eisen J.A."/>
            <person name="Garrity G."/>
            <person name="Hugenholtz P."/>
            <person name="Kyrpides N.C."/>
        </authorList>
    </citation>
    <scope>NUCLEOTIDE SEQUENCE [LARGE SCALE GENOMIC DNA]</scope>
    <source>
        <strain evidence="5 6">VKM Ac-2540</strain>
    </source>
</reference>
<keyword evidence="6" id="KW-1185">Reference proteome</keyword>
<dbReference type="SUPFAM" id="SSF46785">
    <property type="entry name" value="Winged helix' DNA-binding domain"/>
    <property type="match status" value="1"/>
</dbReference>
<dbReference type="EMBL" id="SHKR01000002">
    <property type="protein sequence ID" value="RZU24362.1"/>
    <property type="molecule type" value="Genomic_DNA"/>
</dbReference>
<dbReference type="InterPro" id="IPR036390">
    <property type="entry name" value="WH_DNA-bd_sf"/>
</dbReference>
<dbReference type="Proteomes" id="UP000292027">
    <property type="component" value="Unassembled WGS sequence"/>
</dbReference>
<evidence type="ECO:0000256" key="1">
    <source>
        <dbReference type="ARBA" id="ARBA00023015"/>
    </source>
</evidence>
<dbReference type="Gene3D" id="1.10.10.10">
    <property type="entry name" value="Winged helix-like DNA-binding domain superfamily/Winged helix DNA-binding domain"/>
    <property type="match status" value="1"/>
</dbReference>
<evidence type="ECO:0000313" key="5">
    <source>
        <dbReference type="EMBL" id="RZU24362.1"/>
    </source>
</evidence>
<sequence length="152" mass="16727">MDAIDRQLIEALRLNGRSSWAELGREVGLSGPSVQERVRRLEERGVVLGYRAVVAPDQVGLGTSALIGLFQRDDVETDDIVEQVRDIVAVEDCWFVAGDQELVVKVRVADVTQLEAVVGSLRRVNGVVRTRTTVVLSTRWEGRPAPLPDQPA</sequence>
<dbReference type="GO" id="GO:0005829">
    <property type="term" value="C:cytosol"/>
    <property type="evidence" value="ECO:0007669"/>
    <property type="project" value="TreeGrafter"/>
</dbReference>
<comment type="caution">
    <text evidence="5">The sequence shown here is derived from an EMBL/GenBank/DDBJ whole genome shotgun (WGS) entry which is preliminary data.</text>
</comment>
<dbReference type="InterPro" id="IPR019885">
    <property type="entry name" value="Tscrpt_reg_HTH_AsnC-type_CS"/>
</dbReference>
<dbReference type="GO" id="GO:0043565">
    <property type="term" value="F:sequence-specific DNA binding"/>
    <property type="evidence" value="ECO:0007669"/>
    <property type="project" value="InterPro"/>
</dbReference>
<name>A0A4Q7XKL7_9ACTN</name>